<feature type="binding site" evidence="7">
    <location>
        <position position="379"/>
    </location>
    <ligand>
        <name>phosphoenolpyruvate</name>
        <dbReference type="ChEBI" id="CHEBI:58702"/>
    </ligand>
</feature>
<dbReference type="Gene3D" id="3.65.10.10">
    <property type="entry name" value="Enolpyruvate transferase domain"/>
    <property type="match status" value="2"/>
</dbReference>
<comment type="similarity">
    <text evidence="2 7">Belongs to the EPSP synthase family.</text>
</comment>
<evidence type="ECO:0000256" key="7">
    <source>
        <dbReference type="HAMAP-Rule" id="MF_00210"/>
    </source>
</evidence>
<feature type="binding site" evidence="7">
    <location>
        <position position="135"/>
    </location>
    <ligand>
        <name>3-phosphoshikimate</name>
        <dbReference type="ChEBI" id="CHEBI:145989"/>
    </ligand>
</feature>
<dbReference type="InterPro" id="IPR036968">
    <property type="entry name" value="Enolpyruvate_Tfrase_sf"/>
</dbReference>
<feature type="active site" description="Proton acceptor" evidence="7">
    <location>
        <position position="278"/>
    </location>
</feature>
<evidence type="ECO:0000256" key="6">
    <source>
        <dbReference type="ARBA" id="ARBA00044633"/>
    </source>
</evidence>
<dbReference type="GO" id="GO:0005737">
    <property type="term" value="C:cytoplasm"/>
    <property type="evidence" value="ECO:0007669"/>
    <property type="project" value="UniProtKB-SubCell"/>
</dbReference>
<dbReference type="InterPro" id="IPR001986">
    <property type="entry name" value="Enolpyruvate_Tfrase_dom"/>
</dbReference>
<reference evidence="9 10" key="1">
    <citation type="submission" date="2018-08" db="EMBL/GenBank/DDBJ databases">
        <title>Murine metabolic-syndrome-specific gut microbial biobank.</title>
        <authorList>
            <person name="Liu C."/>
        </authorList>
    </citation>
    <scope>NUCLEOTIDE SEQUENCE [LARGE SCALE GENOMIC DNA]</scope>
    <source>
        <strain evidence="9 10">28</strain>
    </source>
</reference>
<dbReference type="InterPro" id="IPR006264">
    <property type="entry name" value="EPSP_synthase"/>
</dbReference>
<comment type="function">
    <text evidence="7">Catalyzes the transfer of the enolpyruvyl moiety of phosphoenolpyruvate (PEP) to the 5-hydroxyl of shikimate-3-phosphate (S3P) to produce enolpyruvyl shikimate-3-phosphate and inorganic phosphate.</text>
</comment>
<evidence type="ECO:0000256" key="3">
    <source>
        <dbReference type="ARBA" id="ARBA00022605"/>
    </source>
</evidence>
<evidence type="ECO:0000313" key="10">
    <source>
        <dbReference type="Proteomes" id="UP000446866"/>
    </source>
</evidence>
<dbReference type="SUPFAM" id="SSF55205">
    <property type="entry name" value="EPT/RTPC-like"/>
    <property type="match status" value="1"/>
</dbReference>
<proteinExistence type="inferred from homology"/>
<keyword evidence="5 7" id="KW-0057">Aromatic amino acid biosynthesis</keyword>
<keyword evidence="10" id="KW-1185">Reference proteome</keyword>
<comment type="subcellular location">
    <subcellularLocation>
        <location evidence="7">Cytoplasm</location>
    </subcellularLocation>
</comment>
<dbReference type="InterPro" id="IPR013792">
    <property type="entry name" value="RNA3'P_cycl/enolpyr_Trfase_a/b"/>
</dbReference>
<evidence type="ECO:0000313" key="9">
    <source>
        <dbReference type="EMBL" id="NBH60391.1"/>
    </source>
</evidence>
<feature type="binding site" evidence="7">
    <location>
        <position position="65"/>
    </location>
    <ligand>
        <name>phosphoenolpyruvate</name>
        <dbReference type="ChEBI" id="CHEBI:58702"/>
    </ligand>
</feature>
<comment type="pathway">
    <text evidence="1 7">Metabolic intermediate biosynthesis; chorismate biosynthesis; chorismate from D-erythrose 4-phosphate and phosphoenolpyruvate: step 6/7.</text>
</comment>
<feature type="binding site" evidence="7">
    <location>
        <position position="15"/>
    </location>
    <ligand>
        <name>3-phosphoshikimate</name>
        <dbReference type="ChEBI" id="CHEBI:145989"/>
    </ligand>
</feature>
<feature type="binding site" evidence="7">
    <location>
        <position position="309"/>
    </location>
    <ligand>
        <name>phosphoenolpyruvate</name>
        <dbReference type="ChEBI" id="CHEBI:58702"/>
    </ligand>
</feature>
<feature type="binding site" evidence="7">
    <location>
        <position position="10"/>
    </location>
    <ligand>
        <name>3-phosphoshikimate</name>
        <dbReference type="ChEBI" id="CHEBI:145989"/>
    </ligand>
</feature>
<dbReference type="HAMAP" id="MF_00210">
    <property type="entry name" value="EPSP_synth"/>
    <property type="match status" value="1"/>
</dbReference>
<evidence type="ECO:0000256" key="1">
    <source>
        <dbReference type="ARBA" id="ARBA00004811"/>
    </source>
</evidence>
<dbReference type="Pfam" id="PF00275">
    <property type="entry name" value="EPSP_synthase"/>
    <property type="match status" value="1"/>
</dbReference>
<evidence type="ECO:0000256" key="4">
    <source>
        <dbReference type="ARBA" id="ARBA00022679"/>
    </source>
</evidence>
<dbReference type="EC" id="2.5.1.19" evidence="7"/>
<feature type="binding site" evidence="7">
    <location>
        <position position="353"/>
    </location>
    <ligand>
        <name>phosphoenolpyruvate</name>
        <dbReference type="ChEBI" id="CHEBI:58702"/>
    </ligand>
</feature>
<dbReference type="AlphaFoldDB" id="A0A845QH16"/>
<dbReference type="EMBL" id="QXWK01000001">
    <property type="protein sequence ID" value="NBH60391.1"/>
    <property type="molecule type" value="Genomic_DNA"/>
</dbReference>
<evidence type="ECO:0000256" key="5">
    <source>
        <dbReference type="ARBA" id="ARBA00023141"/>
    </source>
</evidence>
<dbReference type="GO" id="GO:0009073">
    <property type="term" value="P:aromatic amino acid family biosynthetic process"/>
    <property type="evidence" value="ECO:0007669"/>
    <property type="project" value="UniProtKB-KW"/>
</dbReference>
<sequence length="399" mass="42474">MREITAIASKSDAHRAMICAALSQLTSGRTCQIHVDSGSKDIEATAACLSAFLAGEETMHCGESGSTLRFLLPVMGALGHRASFYGEGRLPERPLSPLYEELTAHGCVLSPKGSRPLVISGKLKAGTYTMPGNVSSQYISGLLFALPLLTGDSKILLEGKLESRGYVDMTLQVIRKFGIQIEESDTGFTVPGGQTYQAPQSYVVEGDWSNSCFFLVAGALAEGGICVKGLSQQSLQGDKKILDLLKNFGAEVWQGENEVIVKPGKLRGITIDASQIPDMVPILAVLACAAEGRTVIENAGRLRIKESDRLATVSQVLNGLGAKVKELPEGLIIEGLAGEQMSGGTADGANDHRIVMMAAISSLLCKEPVIITGAEAVSKSYPDFFWDLKKLELDGNVRI</sequence>
<keyword evidence="7" id="KW-0963">Cytoplasm</keyword>
<dbReference type="GO" id="GO:0009423">
    <property type="term" value="P:chorismate biosynthetic process"/>
    <property type="evidence" value="ECO:0007669"/>
    <property type="project" value="UniProtKB-UniRule"/>
</dbReference>
<dbReference type="PANTHER" id="PTHR21090">
    <property type="entry name" value="AROM/DEHYDROQUINATE SYNTHASE"/>
    <property type="match status" value="1"/>
</dbReference>
<feature type="binding site" evidence="7">
    <location>
        <position position="278"/>
    </location>
    <ligand>
        <name>3-phosphoshikimate</name>
        <dbReference type="ChEBI" id="CHEBI:145989"/>
    </ligand>
</feature>
<protein>
    <recommendedName>
        <fullName evidence="7">3-phosphoshikimate 1-carboxyvinyltransferase</fullName>
        <ecNumber evidence="7">2.5.1.19</ecNumber>
    </recommendedName>
    <alternativeName>
        <fullName evidence="7">5-enolpyruvylshikimate-3-phosphate synthase</fullName>
        <shortName evidence="7">EPSP synthase</shortName>
        <shortName evidence="7">EPSPS</shortName>
    </alternativeName>
</protein>
<feature type="binding site" evidence="7">
    <location>
        <position position="136"/>
    </location>
    <ligand>
        <name>3-phosphoshikimate</name>
        <dbReference type="ChEBI" id="CHEBI:145989"/>
    </ligand>
</feature>
<feature type="binding site" evidence="7">
    <location>
        <position position="10"/>
    </location>
    <ligand>
        <name>phosphoenolpyruvate</name>
        <dbReference type="ChEBI" id="CHEBI:58702"/>
    </ligand>
</feature>
<dbReference type="PROSITE" id="PS00885">
    <property type="entry name" value="EPSP_SYNTHASE_2"/>
    <property type="match status" value="1"/>
</dbReference>
<feature type="binding site" evidence="7">
    <location>
        <position position="11"/>
    </location>
    <ligand>
        <name>3-phosphoshikimate</name>
        <dbReference type="ChEBI" id="CHEBI:145989"/>
    </ligand>
</feature>
<comment type="caution">
    <text evidence="7">Lacks conserved residue(s) required for the propagation of feature annotation.</text>
</comment>
<feature type="binding site" evidence="7">
    <location>
        <position position="137"/>
    </location>
    <ligand>
        <name>3-phosphoshikimate</name>
        <dbReference type="ChEBI" id="CHEBI:145989"/>
    </ligand>
</feature>
<dbReference type="PIRSF" id="PIRSF000505">
    <property type="entry name" value="EPSPS"/>
    <property type="match status" value="1"/>
</dbReference>
<accession>A0A845QH16</accession>
<dbReference type="CDD" id="cd01556">
    <property type="entry name" value="EPSP_synthase"/>
    <property type="match status" value="1"/>
</dbReference>
<dbReference type="PANTHER" id="PTHR21090:SF5">
    <property type="entry name" value="PENTAFUNCTIONAL AROM POLYPEPTIDE"/>
    <property type="match status" value="1"/>
</dbReference>
<feature type="domain" description="Enolpyruvate transferase" evidence="8">
    <location>
        <begin position="39"/>
        <end position="386"/>
    </location>
</feature>
<gene>
    <name evidence="7 9" type="primary">aroA</name>
    <name evidence="9" type="ORF">D0435_01705</name>
</gene>
<name>A0A845QH16_9FIRM</name>
<dbReference type="GO" id="GO:0003866">
    <property type="term" value="F:3-phosphoshikimate 1-carboxyvinyltransferase activity"/>
    <property type="evidence" value="ECO:0007669"/>
    <property type="project" value="UniProtKB-UniRule"/>
</dbReference>
<dbReference type="InterPro" id="IPR023193">
    <property type="entry name" value="EPSP_synthase_CS"/>
</dbReference>
<dbReference type="GO" id="GO:0008652">
    <property type="term" value="P:amino acid biosynthetic process"/>
    <property type="evidence" value="ECO:0007669"/>
    <property type="project" value="UniProtKB-KW"/>
</dbReference>
<feature type="binding site" evidence="7">
    <location>
        <position position="163"/>
    </location>
    <ligand>
        <name>3-phosphoshikimate</name>
        <dbReference type="ChEBI" id="CHEBI:145989"/>
    </ligand>
</feature>
<evidence type="ECO:0000256" key="2">
    <source>
        <dbReference type="ARBA" id="ARBA00009948"/>
    </source>
</evidence>
<dbReference type="Proteomes" id="UP000446866">
    <property type="component" value="Unassembled WGS sequence"/>
</dbReference>
<feature type="binding site" evidence="7">
    <location>
        <position position="305"/>
    </location>
    <ligand>
        <name>3-phosphoshikimate</name>
        <dbReference type="ChEBI" id="CHEBI:145989"/>
    </ligand>
</feature>
<dbReference type="NCBIfam" id="TIGR01356">
    <property type="entry name" value="aroA"/>
    <property type="match status" value="1"/>
</dbReference>
<dbReference type="RefSeq" id="WP_160200677.1">
    <property type="nucleotide sequence ID" value="NZ_QXWK01000001.1"/>
</dbReference>
<comment type="catalytic activity">
    <reaction evidence="6">
        <text>3-phosphoshikimate + phosphoenolpyruvate = 5-O-(1-carboxyvinyl)-3-phosphoshikimate + phosphate</text>
        <dbReference type="Rhea" id="RHEA:21256"/>
        <dbReference type="ChEBI" id="CHEBI:43474"/>
        <dbReference type="ChEBI" id="CHEBI:57701"/>
        <dbReference type="ChEBI" id="CHEBI:58702"/>
        <dbReference type="ChEBI" id="CHEBI:145989"/>
        <dbReference type="EC" id="2.5.1.19"/>
    </reaction>
    <physiologicalReaction direction="left-to-right" evidence="6">
        <dbReference type="Rhea" id="RHEA:21257"/>
    </physiologicalReaction>
</comment>
<evidence type="ECO:0000259" key="8">
    <source>
        <dbReference type="Pfam" id="PF00275"/>
    </source>
</evidence>
<feature type="binding site" evidence="7">
    <location>
        <position position="93"/>
    </location>
    <ligand>
        <name>phosphoenolpyruvate</name>
        <dbReference type="ChEBI" id="CHEBI:58702"/>
    </ligand>
</feature>
<keyword evidence="3 7" id="KW-0028">Amino-acid biosynthesis</keyword>
<comment type="caution">
    <text evidence="9">The sequence shown here is derived from an EMBL/GenBank/DDBJ whole genome shotgun (WGS) entry which is preliminary data.</text>
</comment>
<organism evidence="9 10">
    <name type="scientific">Anaerotruncus colihominis</name>
    <dbReference type="NCBI Taxonomy" id="169435"/>
    <lineage>
        <taxon>Bacteria</taxon>
        <taxon>Bacillati</taxon>
        <taxon>Bacillota</taxon>
        <taxon>Clostridia</taxon>
        <taxon>Eubacteriales</taxon>
        <taxon>Oscillospiraceae</taxon>
        <taxon>Anaerotruncus</taxon>
    </lineage>
</organism>
<keyword evidence="4 7" id="KW-0808">Transferase</keyword>
<dbReference type="UniPathway" id="UPA00053">
    <property type="reaction ID" value="UER00089"/>
</dbReference>
<comment type="subunit">
    <text evidence="7">Monomer.</text>
</comment>
<feature type="binding site" evidence="7">
    <location>
        <position position="137"/>
    </location>
    <ligand>
        <name>phosphoenolpyruvate</name>
        <dbReference type="ChEBI" id="CHEBI:58702"/>
    </ligand>
</feature>